<comment type="caution">
    <text evidence="1">The sequence shown here is derived from an EMBL/GenBank/DDBJ whole genome shotgun (WGS) entry which is preliminary data.</text>
</comment>
<gene>
    <name evidence="1" type="ORF">K1T71_010277</name>
</gene>
<evidence type="ECO:0000313" key="2">
    <source>
        <dbReference type="Proteomes" id="UP000824533"/>
    </source>
</evidence>
<dbReference type="Proteomes" id="UP000824533">
    <property type="component" value="Linkage Group LG18"/>
</dbReference>
<organism evidence="1 2">
    <name type="scientific">Dendrolimus kikuchii</name>
    <dbReference type="NCBI Taxonomy" id="765133"/>
    <lineage>
        <taxon>Eukaryota</taxon>
        <taxon>Metazoa</taxon>
        <taxon>Ecdysozoa</taxon>
        <taxon>Arthropoda</taxon>
        <taxon>Hexapoda</taxon>
        <taxon>Insecta</taxon>
        <taxon>Pterygota</taxon>
        <taxon>Neoptera</taxon>
        <taxon>Endopterygota</taxon>
        <taxon>Lepidoptera</taxon>
        <taxon>Glossata</taxon>
        <taxon>Ditrysia</taxon>
        <taxon>Bombycoidea</taxon>
        <taxon>Lasiocampidae</taxon>
        <taxon>Dendrolimus</taxon>
    </lineage>
</organism>
<proteinExistence type="predicted"/>
<protein>
    <submittedName>
        <fullName evidence="1">Uncharacterized protein</fullName>
    </submittedName>
</protein>
<dbReference type="EMBL" id="CM034404">
    <property type="protein sequence ID" value="KAJ0174131.1"/>
    <property type="molecule type" value="Genomic_DNA"/>
</dbReference>
<reference evidence="1 2" key="1">
    <citation type="journal article" date="2021" name="Front. Genet.">
        <title>Chromosome-Level Genome Assembly Reveals Significant Gene Expansion in the Toll and IMD Signaling Pathways of Dendrolimus kikuchii.</title>
        <authorList>
            <person name="Zhou J."/>
            <person name="Wu P."/>
            <person name="Xiong Z."/>
            <person name="Liu N."/>
            <person name="Zhao N."/>
            <person name="Ji M."/>
            <person name="Qiu Y."/>
            <person name="Yang B."/>
        </authorList>
    </citation>
    <scope>NUCLEOTIDE SEQUENCE [LARGE SCALE GENOMIC DNA]</scope>
    <source>
        <strain evidence="1">Ann1</strain>
    </source>
</reference>
<name>A0ACC1CRA9_9NEOP</name>
<accession>A0ACC1CRA9</accession>
<evidence type="ECO:0000313" key="1">
    <source>
        <dbReference type="EMBL" id="KAJ0174131.1"/>
    </source>
</evidence>
<keyword evidence="2" id="KW-1185">Reference proteome</keyword>
<sequence>MASAERIEFAKNNNLCNICLNNHKGKCKFHFRCTHCNKGHNSLLHPNDQDPVTLFSNICNNVLLPTVRIKLFSKDNREVHVKAILDTGSQASLVTTKVVDLLDLAPTQSNVNIVGVTNAINHIKYSIPLEVHSLTSEFRTLINFQVVEKITCKLPQKPINITKLKIPPGLKLADSTFNIPSEINTLLGADIFFRVVLPQIPVYDTPQQEKNQSLSAGQNEDPSSSPSIYNTKFGYIIGGALPAFDNNSKVSLLCHTCESDIGEVNATIKQFWECEEVPQIMNEISSESQTAESIFLKSVKLENNKFQVDLPLKVSLNEISNTLGNSFDVALFRFLSLEKRLHKNVSLFNDYKKFIDEYVDLNHGHYVDIKSYNFSKDPIYLLLHHPVVNEASKSTPVRVVFNGSMPTNKKLSLNDILLNGPTVQNSLFDILLLFRFGDYIFTTDIRRMFRNIEINPAYKPLQNILWRENTQQPIQCICLDTVTYGLKNSSYLATRCLLELAVRFEAEYPIASFILKQCTYVDDILFSHSNLEVLKEAKKQLCDLLKLASLETHKWASNNANILCDIPDEKQQLENLDFRKDCNFNIKILGLNFDLKMTLLQFPVQITLYVKK</sequence>